<evidence type="ECO:0000256" key="6">
    <source>
        <dbReference type="ARBA" id="ARBA00022532"/>
    </source>
</evidence>
<dbReference type="AlphaFoldDB" id="A0A6J4NYF8"/>
<name>A0A6J4NYF8_9ACTN</name>
<keyword evidence="6" id="KW-0816">Tricarboxylic acid cycle</keyword>
<evidence type="ECO:0000259" key="16">
    <source>
        <dbReference type="Pfam" id="PF00330"/>
    </source>
</evidence>
<proteinExistence type="inferred from homology"/>
<evidence type="ECO:0000256" key="12">
    <source>
        <dbReference type="ARBA" id="ARBA00023501"/>
    </source>
</evidence>
<dbReference type="Gene3D" id="3.30.499.10">
    <property type="entry name" value="Aconitase, domain 3"/>
    <property type="match status" value="2"/>
</dbReference>
<dbReference type="Pfam" id="PF00330">
    <property type="entry name" value="Aconitase"/>
    <property type="match status" value="2"/>
</dbReference>
<dbReference type="GO" id="GO:0051536">
    <property type="term" value="F:iron-sulfur cluster binding"/>
    <property type="evidence" value="ECO:0007669"/>
    <property type="project" value="UniProtKB-KW"/>
</dbReference>
<keyword evidence="10" id="KW-0411">Iron-sulfur</keyword>
<feature type="compositionally biased region" description="Low complexity" evidence="15">
    <location>
        <begin position="470"/>
        <end position="489"/>
    </location>
</feature>
<comment type="pathway">
    <text evidence="2">Carbohydrate metabolism; tricarboxylic acid cycle.</text>
</comment>
<dbReference type="EC" id="4.2.1.3" evidence="5"/>
<evidence type="ECO:0000256" key="7">
    <source>
        <dbReference type="ARBA" id="ARBA00022723"/>
    </source>
</evidence>
<keyword evidence="8" id="KW-0694">RNA-binding</keyword>
<dbReference type="FunFam" id="3.30.499.10:FF:000002">
    <property type="entry name" value="Aconitate hydratase"/>
    <property type="match status" value="1"/>
</dbReference>
<evidence type="ECO:0000256" key="14">
    <source>
        <dbReference type="ARBA" id="ARBA00031977"/>
    </source>
</evidence>
<dbReference type="InterPro" id="IPR015931">
    <property type="entry name" value="Acnase/IPM_dHydase_lsu_aba_1/3"/>
</dbReference>
<feature type="domain" description="Aconitase/3-isopropylmalate dehydratase large subunit alpha/beta/alpha" evidence="16">
    <location>
        <begin position="506"/>
        <end position="655"/>
    </location>
</feature>
<keyword evidence="9" id="KW-0408">Iron</keyword>
<evidence type="ECO:0000256" key="3">
    <source>
        <dbReference type="ARBA" id="ARBA00007185"/>
    </source>
</evidence>
<evidence type="ECO:0000256" key="1">
    <source>
        <dbReference type="ARBA" id="ARBA00001966"/>
    </source>
</evidence>
<dbReference type="GO" id="GO:0006099">
    <property type="term" value="P:tricarboxylic acid cycle"/>
    <property type="evidence" value="ECO:0007669"/>
    <property type="project" value="UniProtKB-KW"/>
</dbReference>
<evidence type="ECO:0000256" key="11">
    <source>
        <dbReference type="ARBA" id="ARBA00023239"/>
    </source>
</evidence>
<dbReference type="EMBL" id="CADCUW010000140">
    <property type="protein sequence ID" value="CAA9398858.1"/>
    <property type="molecule type" value="Genomic_DNA"/>
</dbReference>
<comment type="catalytic activity">
    <reaction evidence="12">
        <text>citrate = D-threo-isocitrate</text>
        <dbReference type="Rhea" id="RHEA:10336"/>
        <dbReference type="ChEBI" id="CHEBI:15562"/>
        <dbReference type="ChEBI" id="CHEBI:16947"/>
        <dbReference type="EC" id="4.2.1.3"/>
    </reaction>
</comment>
<comment type="cofactor">
    <cofactor evidence="1">
        <name>[4Fe-4S] cluster</name>
        <dbReference type="ChEBI" id="CHEBI:49883"/>
    </cofactor>
</comment>
<evidence type="ECO:0000256" key="8">
    <source>
        <dbReference type="ARBA" id="ARBA00022884"/>
    </source>
</evidence>
<evidence type="ECO:0000256" key="4">
    <source>
        <dbReference type="ARBA" id="ARBA00011245"/>
    </source>
</evidence>
<dbReference type="SUPFAM" id="SSF53732">
    <property type="entry name" value="Aconitase iron-sulfur domain"/>
    <property type="match status" value="1"/>
</dbReference>
<gene>
    <name evidence="17" type="ORF">AVDCRST_MAG01-01-920</name>
</gene>
<dbReference type="PANTHER" id="PTHR11670">
    <property type="entry name" value="ACONITASE/IRON-RESPONSIVE ELEMENT FAMILY MEMBER"/>
    <property type="match status" value="1"/>
</dbReference>
<evidence type="ECO:0000313" key="17">
    <source>
        <dbReference type="EMBL" id="CAA9398858.1"/>
    </source>
</evidence>
<dbReference type="PRINTS" id="PR00415">
    <property type="entry name" value="ACONITASE"/>
</dbReference>
<dbReference type="InterPro" id="IPR001030">
    <property type="entry name" value="Acoase/IPM_deHydtase_lsu_aba"/>
</dbReference>
<evidence type="ECO:0000256" key="15">
    <source>
        <dbReference type="SAM" id="MobiDB-lite"/>
    </source>
</evidence>
<evidence type="ECO:0000256" key="10">
    <source>
        <dbReference type="ARBA" id="ARBA00023014"/>
    </source>
</evidence>
<keyword evidence="11 17" id="KW-0456">Lyase</keyword>
<sequence length="757" mass="81175">MEDSYGARSSLNAGSGEVTYYSLKKLDEQVEGDIFSLPFSIRVMLESLLRNAGGKFVSQEDVEALANWPESIGGELAYLPARVVMQDFTGVPAIVDLAAMRSAMQNVGGDPKKINPLVPVDLVIDHSVQVDAFGNQAALQFNAEREFERNRERYEFLKWGQQAFDNFSVVPPATGIIHQVNLEYLAKGVIVKDGVAMPDTLVGTDSHTTMINGLGVLGWGVGGIEAEAVTLGQPYYMLVPEVIGFKLTDALPEGVTATDLVLTVTQMLRAHGVVGKFVEFYGDGLSRLSLPDRATIANMSPEFGATCTFFPVDEETLKYLRGTGRDEELVELVEAYHREQGLWRTDETPEPRFTEVLELDLSTVEASLAGPRRPQDRVALDDMQPSFRQALADMVGMDHALVGNGSTNGHGDDAYDEADDESFPASDTPSPGSPAARGGANEAEGKEGGAVSTGESHEADDTESFPTSDAPAGAAGATGEGQADPTAGGEPEGEEPEAAPSGSVTVTVDGEEMYLKHGSAVIAAITSCTNTSNPSVMMGAGLLAKKAVEKGLKVQPHVKTSLAPGSKVVTEYLQTSGLLDPLEELRFDVVGYGCTTCIGNSGPLAEEISEAVEENDLVVAAVLSGNRNFEGRINPDVRANYLASPPLVVAYALAGTVDIDLSRDPLGEDRDGNPVYLRDVWPSQEEVAREIENALDPNIYREQYADVYTGNEQWNGVDVPEGDLYEWDPDSTYIQEPSFFKDLDPNAADVNDIEGAR</sequence>
<comment type="similarity">
    <text evidence="3">Belongs to the aconitase/IPM isomerase family.</text>
</comment>
<dbReference type="GO" id="GO:0003994">
    <property type="term" value="F:aconitate hydratase activity"/>
    <property type="evidence" value="ECO:0007669"/>
    <property type="project" value="UniProtKB-EC"/>
</dbReference>
<reference evidence="17" key="1">
    <citation type="submission" date="2020-02" db="EMBL/GenBank/DDBJ databases">
        <authorList>
            <person name="Meier V. D."/>
        </authorList>
    </citation>
    <scope>NUCLEOTIDE SEQUENCE</scope>
    <source>
        <strain evidence="17">AVDCRST_MAG01</strain>
    </source>
</reference>
<evidence type="ECO:0000256" key="5">
    <source>
        <dbReference type="ARBA" id="ARBA00012926"/>
    </source>
</evidence>
<dbReference type="NCBIfam" id="NF009520">
    <property type="entry name" value="PRK12881.1"/>
    <property type="match status" value="1"/>
</dbReference>
<dbReference type="GO" id="GO:0003723">
    <property type="term" value="F:RNA binding"/>
    <property type="evidence" value="ECO:0007669"/>
    <property type="project" value="UniProtKB-KW"/>
</dbReference>
<dbReference type="GO" id="GO:0046872">
    <property type="term" value="F:metal ion binding"/>
    <property type="evidence" value="ECO:0007669"/>
    <property type="project" value="UniProtKB-KW"/>
</dbReference>
<dbReference type="NCBIfam" id="NF006757">
    <property type="entry name" value="PRK09277.1"/>
    <property type="match status" value="1"/>
</dbReference>
<accession>A0A6J4NYF8</accession>
<dbReference type="InterPro" id="IPR036008">
    <property type="entry name" value="Aconitase_4Fe-4S_dom"/>
</dbReference>
<evidence type="ECO:0000256" key="9">
    <source>
        <dbReference type="ARBA" id="ARBA00023004"/>
    </source>
</evidence>
<feature type="region of interest" description="Disordered" evidence="15">
    <location>
        <begin position="402"/>
        <end position="503"/>
    </location>
</feature>
<keyword evidence="7" id="KW-0479">Metal-binding</keyword>
<evidence type="ECO:0000256" key="13">
    <source>
        <dbReference type="ARBA" id="ARBA00031081"/>
    </source>
</evidence>
<protein>
    <recommendedName>
        <fullName evidence="5">aconitate hydratase</fullName>
        <ecNumber evidence="5">4.2.1.3</ecNumber>
    </recommendedName>
    <alternativeName>
        <fullName evidence="14">Iron-responsive protein-like</fullName>
    </alternativeName>
    <alternativeName>
        <fullName evidence="13">RNA-binding protein</fullName>
    </alternativeName>
</protein>
<organism evidence="17">
    <name type="scientific">uncultured Rubrobacteraceae bacterium</name>
    <dbReference type="NCBI Taxonomy" id="349277"/>
    <lineage>
        <taxon>Bacteria</taxon>
        <taxon>Bacillati</taxon>
        <taxon>Actinomycetota</taxon>
        <taxon>Rubrobacteria</taxon>
        <taxon>Rubrobacterales</taxon>
        <taxon>Rubrobacteraceae</taxon>
        <taxon>environmental samples</taxon>
    </lineage>
</organism>
<dbReference type="Gene3D" id="6.10.190.10">
    <property type="match status" value="1"/>
</dbReference>
<feature type="domain" description="Aconitase/3-isopropylmalate dehydratase large subunit alpha/beta/alpha" evidence="16">
    <location>
        <begin position="73"/>
        <end position="391"/>
    </location>
</feature>
<dbReference type="FunFam" id="3.30.499.10:FF:000020">
    <property type="entry name" value="Aconitate hydratase A"/>
    <property type="match status" value="1"/>
</dbReference>
<dbReference type="InterPro" id="IPR006249">
    <property type="entry name" value="Aconitase/IRP2"/>
</dbReference>
<evidence type="ECO:0000256" key="2">
    <source>
        <dbReference type="ARBA" id="ARBA00005163"/>
    </source>
</evidence>
<comment type="subunit">
    <text evidence="4">Monomer.</text>
</comment>
<feature type="non-terminal residue" evidence="17">
    <location>
        <position position="757"/>
    </location>
</feature>